<evidence type="ECO:0000313" key="2">
    <source>
        <dbReference type="Proteomes" id="UP000784919"/>
    </source>
</evidence>
<dbReference type="Proteomes" id="UP000784919">
    <property type="component" value="Unassembled WGS sequence"/>
</dbReference>
<sequence length="360" mass="41868">MSESVPCIQDAEMPEQTTDLAVDHPRNDKETAQTMSSVHEKCCSRLRPSLQNLPLELLESIFLYSTNFALPRSNPLLGAKLSAKITLLRLFMVGFHDTWDQLFGVTLQELYELKFMKKRMPEGDSSLQSDLLSLPWVDIDFILEAQQMWADKYGRGRRYRHYEYGGSAALNLFYEKNVDALDRYLQHIREHEEKTWKFDARSCFEADYERARQIPLTLNNLPKGCCLRGSPDIHPLVHPPPDLLTGPWNEEKKRRLFWLVRAGLDLTSIFDIPDRKLGLACLDAMVIYAKEPDSLLTICLIGCWIFADFQRHVDHKRLVDVRRRIDRGGDTEDMREILQYLVEEMESVRQSTEHDFSQAE</sequence>
<evidence type="ECO:0000313" key="1">
    <source>
        <dbReference type="EMBL" id="KAG5972041.1"/>
    </source>
</evidence>
<name>A0A9P7SSI1_9HYPO</name>
<proteinExistence type="predicted"/>
<dbReference type="AlphaFoldDB" id="A0A9P7SSI1"/>
<dbReference type="OrthoDB" id="4167490at2759"/>
<dbReference type="EMBL" id="SRPS01000051">
    <property type="protein sequence ID" value="KAG5972041.1"/>
    <property type="molecule type" value="Genomic_DNA"/>
</dbReference>
<protein>
    <submittedName>
        <fullName evidence="1">Uncharacterized protein</fullName>
    </submittedName>
</protein>
<reference evidence="1" key="1">
    <citation type="journal article" date="2020" name="bioRxiv">
        <title>Whole genome comparisons of ergot fungi reveals the divergence and evolution of species within the genus Claviceps are the result of varying mechanisms driving genome evolution and host range expansion.</title>
        <authorList>
            <person name="Wyka S.A."/>
            <person name="Mondo S.J."/>
            <person name="Liu M."/>
            <person name="Dettman J."/>
            <person name="Nalam V."/>
            <person name="Broders K.D."/>
        </authorList>
    </citation>
    <scope>NUCLEOTIDE SEQUENCE</scope>
    <source>
        <strain evidence="1">CCC 1102</strain>
    </source>
</reference>
<organism evidence="1 2">
    <name type="scientific">Claviceps arundinis</name>
    <dbReference type="NCBI Taxonomy" id="1623583"/>
    <lineage>
        <taxon>Eukaryota</taxon>
        <taxon>Fungi</taxon>
        <taxon>Dikarya</taxon>
        <taxon>Ascomycota</taxon>
        <taxon>Pezizomycotina</taxon>
        <taxon>Sordariomycetes</taxon>
        <taxon>Hypocreomycetidae</taxon>
        <taxon>Hypocreales</taxon>
        <taxon>Clavicipitaceae</taxon>
        <taxon>Claviceps</taxon>
    </lineage>
</organism>
<accession>A0A9P7SSI1</accession>
<gene>
    <name evidence="1" type="ORF">E4U56_006405</name>
</gene>
<comment type="caution">
    <text evidence="1">The sequence shown here is derived from an EMBL/GenBank/DDBJ whole genome shotgun (WGS) entry which is preliminary data.</text>
</comment>